<dbReference type="AlphaFoldDB" id="A0A1G6MML6"/>
<dbReference type="RefSeq" id="WP_093182756.1">
    <property type="nucleotide sequence ID" value="NZ_FMYH01000003.1"/>
</dbReference>
<dbReference type="OrthoDB" id="4824764at2"/>
<proteinExistence type="predicted"/>
<evidence type="ECO:0000313" key="2">
    <source>
        <dbReference type="Proteomes" id="UP000199039"/>
    </source>
</evidence>
<protein>
    <submittedName>
        <fullName evidence="1">Uncharacterized protein</fullName>
    </submittedName>
</protein>
<dbReference type="STRING" id="1814289.SAMN05216410_1908"/>
<reference evidence="1 2" key="1">
    <citation type="submission" date="2016-09" db="EMBL/GenBank/DDBJ databases">
        <authorList>
            <person name="Capua I."/>
            <person name="De Benedictis P."/>
            <person name="Joannis T."/>
            <person name="Lombin L.H."/>
            <person name="Cattoli G."/>
        </authorList>
    </citation>
    <scope>NUCLEOTIDE SEQUENCE [LARGE SCALE GENOMIC DNA]</scope>
    <source>
        <strain evidence="1 2">ISLP-3</strain>
    </source>
</reference>
<dbReference type="Proteomes" id="UP000199039">
    <property type="component" value="Unassembled WGS sequence"/>
</dbReference>
<keyword evidence="2" id="KW-1185">Reference proteome</keyword>
<accession>A0A1G6MML6</accession>
<evidence type="ECO:0000313" key="1">
    <source>
        <dbReference type="EMBL" id="SDC56215.1"/>
    </source>
</evidence>
<sequence length="162" mass="16705">MQILLPVSEAVALAAAKEPLPPVIRSVTAEGSSLLLDIDLRVVPDAPFPLRVAAAAIGTVAVTATFSGYDLGVATFVITAHARALPAHKLLNHLTGPIESALTRRGLPAGLVEIRKGEGEPVLAVRLQDAVAAKATGVTVTDFDLRDATAHVTLAVGQVALR</sequence>
<dbReference type="EMBL" id="FMYH01000003">
    <property type="protein sequence ID" value="SDC56215.1"/>
    <property type="molecule type" value="Genomic_DNA"/>
</dbReference>
<gene>
    <name evidence="1" type="ORF">SAMN05216410_1908</name>
</gene>
<name>A0A1G6MML6_9MICO</name>
<organism evidence="1 2">
    <name type="scientific">Sanguibacter gelidistatuariae</name>
    <dbReference type="NCBI Taxonomy" id="1814289"/>
    <lineage>
        <taxon>Bacteria</taxon>
        <taxon>Bacillati</taxon>
        <taxon>Actinomycetota</taxon>
        <taxon>Actinomycetes</taxon>
        <taxon>Micrococcales</taxon>
        <taxon>Sanguibacteraceae</taxon>
        <taxon>Sanguibacter</taxon>
    </lineage>
</organism>